<sequence>MRHFVVGVVAFVAVLLLSLGPVVLVPLAGLLLGLCAVTAGAMPSGPGTPGAPSSGVGDEPGPLRP</sequence>
<name>A0A4R6DGT1_9MICO</name>
<dbReference type="AlphaFoldDB" id="A0A4R6DGT1"/>
<feature type="compositionally biased region" description="Low complexity" evidence="1">
    <location>
        <begin position="44"/>
        <end position="57"/>
    </location>
</feature>
<feature type="region of interest" description="Disordered" evidence="1">
    <location>
        <begin position="44"/>
        <end position="65"/>
    </location>
</feature>
<gene>
    <name evidence="2" type="ORF">EDF64_10699</name>
</gene>
<protein>
    <submittedName>
        <fullName evidence="2">Uncharacterized protein</fullName>
    </submittedName>
</protein>
<evidence type="ECO:0000313" key="2">
    <source>
        <dbReference type="EMBL" id="TDN43926.1"/>
    </source>
</evidence>
<proteinExistence type="predicted"/>
<dbReference type="Proteomes" id="UP000295764">
    <property type="component" value="Unassembled WGS sequence"/>
</dbReference>
<evidence type="ECO:0000313" key="3">
    <source>
        <dbReference type="Proteomes" id="UP000295764"/>
    </source>
</evidence>
<dbReference type="EMBL" id="SNVW01000006">
    <property type="protein sequence ID" value="TDN43926.1"/>
    <property type="molecule type" value="Genomic_DNA"/>
</dbReference>
<accession>A0A4R6DGT1</accession>
<evidence type="ECO:0000256" key="1">
    <source>
        <dbReference type="SAM" id="MobiDB-lite"/>
    </source>
</evidence>
<organism evidence="2 3">
    <name type="scientific">Curtobacterium flaccumfaciens</name>
    <dbReference type="NCBI Taxonomy" id="2035"/>
    <lineage>
        <taxon>Bacteria</taxon>
        <taxon>Bacillati</taxon>
        <taxon>Actinomycetota</taxon>
        <taxon>Actinomycetes</taxon>
        <taxon>Micrococcales</taxon>
        <taxon>Microbacteriaceae</taxon>
        <taxon>Curtobacterium</taxon>
    </lineage>
</organism>
<comment type="caution">
    <text evidence="2">The sequence shown here is derived from an EMBL/GenBank/DDBJ whole genome shotgun (WGS) entry which is preliminary data.</text>
</comment>
<reference evidence="2 3" key="1">
    <citation type="submission" date="2019-03" db="EMBL/GenBank/DDBJ databases">
        <title>Genomic analyses of the natural microbiome of Caenorhabditis elegans.</title>
        <authorList>
            <person name="Samuel B."/>
        </authorList>
    </citation>
    <scope>NUCLEOTIDE SEQUENCE [LARGE SCALE GENOMIC DNA]</scope>
    <source>
        <strain evidence="2 3">JUb65</strain>
    </source>
</reference>